<keyword evidence="3 5" id="KW-0863">Zinc-finger</keyword>
<dbReference type="GO" id="GO:0005634">
    <property type="term" value="C:nucleus"/>
    <property type="evidence" value="ECO:0007669"/>
    <property type="project" value="TreeGrafter"/>
</dbReference>
<dbReference type="PANTHER" id="PTHR24409:SF295">
    <property type="entry name" value="AZ2-RELATED"/>
    <property type="match status" value="1"/>
</dbReference>
<dbReference type="SUPFAM" id="SSF57667">
    <property type="entry name" value="beta-beta-alpha zinc fingers"/>
    <property type="match status" value="1"/>
</dbReference>
<dbReference type="AlphaFoldDB" id="A0AAE1DAL1"/>
<dbReference type="PROSITE" id="PS50157">
    <property type="entry name" value="ZINC_FINGER_C2H2_2"/>
    <property type="match status" value="2"/>
</dbReference>
<feature type="compositionally biased region" description="Polar residues" evidence="6">
    <location>
        <begin position="214"/>
        <end position="224"/>
    </location>
</feature>
<comment type="caution">
    <text evidence="8">The sequence shown here is derived from an EMBL/GenBank/DDBJ whole genome shotgun (WGS) entry which is preliminary data.</text>
</comment>
<feature type="compositionally biased region" description="Polar residues" evidence="6">
    <location>
        <begin position="122"/>
        <end position="134"/>
    </location>
</feature>
<dbReference type="Gene3D" id="3.30.160.60">
    <property type="entry name" value="Classic Zinc Finger"/>
    <property type="match status" value="2"/>
</dbReference>
<feature type="compositionally biased region" description="Polar residues" evidence="6">
    <location>
        <begin position="143"/>
        <end position="169"/>
    </location>
</feature>
<dbReference type="GO" id="GO:0000981">
    <property type="term" value="F:DNA-binding transcription factor activity, RNA polymerase II-specific"/>
    <property type="evidence" value="ECO:0007669"/>
    <property type="project" value="TreeGrafter"/>
</dbReference>
<feature type="compositionally biased region" description="Polar residues" evidence="6">
    <location>
        <begin position="180"/>
        <end position="202"/>
    </location>
</feature>
<feature type="compositionally biased region" description="Polar residues" evidence="6">
    <location>
        <begin position="50"/>
        <end position="59"/>
    </location>
</feature>
<accession>A0AAE1DAL1</accession>
<gene>
    <name evidence="8" type="ORF">RRG08_009837</name>
</gene>
<feature type="compositionally biased region" description="Basic residues" evidence="6">
    <location>
        <begin position="332"/>
        <end position="355"/>
    </location>
</feature>
<evidence type="ECO:0000256" key="5">
    <source>
        <dbReference type="PROSITE-ProRule" id="PRU00042"/>
    </source>
</evidence>
<dbReference type="Proteomes" id="UP001283361">
    <property type="component" value="Unassembled WGS sequence"/>
</dbReference>
<keyword evidence="1" id="KW-0479">Metal-binding</keyword>
<keyword evidence="9" id="KW-1185">Reference proteome</keyword>
<dbReference type="GO" id="GO:0008270">
    <property type="term" value="F:zinc ion binding"/>
    <property type="evidence" value="ECO:0007669"/>
    <property type="project" value="UniProtKB-KW"/>
</dbReference>
<evidence type="ECO:0000313" key="9">
    <source>
        <dbReference type="Proteomes" id="UP001283361"/>
    </source>
</evidence>
<proteinExistence type="predicted"/>
<feature type="compositionally biased region" description="Polar residues" evidence="6">
    <location>
        <begin position="265"/>
        <end position="275"/>
    </location>
</feature>
<dbReference type="InterPro" id="IPR036236">
    <property type="entry name" value="Znf_C2H2_sf"/>
</dbReference>
<evidence type="ECO:0000256" key="6">
    <source>
        <dbReference type="SAM" id="MobiDB-lite"/>
    </source>
</evidence>
<evidence type="ECO:0000259" key="7">
    <source>
        <dbReference type="PROSITE" id="PS50157"/>
    </source>
</evidence>
<dbReference type="PANTHER" id="PTHR24409">
    <property type="entry name" value="ZINC FINGER PROTEIN 142"/>
    <property type="match status" value="1"/>
</dbReference>
<feature type="domain" description="C2H2-type" evidence="7">
    <location>
        <begin position="414"/>
        <end position="436"/>
    </location>
</feature>
<feature type="region of interest" description="Disordered" evidence="6">
    <location>
        <begin position="14"/>
        <end position="303"/>
    </location>
</feature>
<dbReference type="EMBL" id="JAWDGP010004710">
    <property type="protein sequence ID" value="KAK3762448.1"/>
    <property type="molecule type" value="Genomic_DNA"/>
</dbReference>
<feature type="compositionally biased region" description="Polar residues" evidence="6">
    <location>
        <begin position="89"/>
        <end position="107"/>
    </location>
</feature>
<dbReference type="Pfam" id="PF00096">
    <property type="entry name" value="zf-C2H2"/>
    <property type="match status" value="2"/>
</dbReference>
<evidence type="ECO:0000256" key="2">
    <source>
        <dbReference type="ARBA" id="ARBA00022737"/>
    </source>
</evidence>
<evidence type="ECO:0000256" key="3">
    <source>
        <dbReference type="ARBA" id="ARBA00022771"/>
    </source>
</evidence>
<protein>
    <recommendedName>
        <fullName evidence="7">C2H2-type domain-containing protein</fullName>
    </recommendedName>
</protein>
<dbReference type="PROSITE" id="PS00028">
    <property type="entry name" value="ZINC_FINGER_C2H2_1"/>
    <property type="match status" value="3"/>
</dbReference>
<evidence type="ECO:0000256" key="4">
    <source>
        <dbReference type="ARBA" id="ARBA00022833"/>
    </source>
</evidence>
<dbReference type="GO" id="GO:0000977">
    <property type="term" value="F:RNA polymerase II transcription regulatory region sequence-specific DNA binding"/>
    <property type="evidence" value="ECO:0007669"/>
    <property type="project" value="TreeGrafter"/>
</dbReference>
<keyword evidence="2" id="KW-0677">Repeat</keyword>
<sequence length="507" mass="56089">MTFVSNSFLAKKDVPKQTRDGACSPIPELRPLPQTPYYRGAYQGPRSSMHFAQSYSQRGSQKRAWPGMERDWRISPKKHRGGRVGHPSYQATSSTQNTAHVQSSIPGAQTGDADFKMPLPSEGTSLSEAVQSAINVKKEVMDSENTQQSSELDQTSTEQPGEESLQASEINIKKDPDAESIQNPPETQTDQGSESLSANTTDADFKGTFLHPGNDSNNTENNIEAGTDEETVDPNERINEQGNQDSSLLSGQGDGSDIPGEFGATNDNFSENMPSCSGDFGEAGGDESYTQPAYSDAGEGSSDAGQFEVIEIEDEDEDVQGLFGDSRENGKTIKKRRSRRALKAAKKRQKKRSRHATSESADDPSGTYKKRSSVEICSFCRVALPMGTTFQQHFDEVHMSEASDTSMVNPFPGYSCEICQKTFVTKERLRQHSTVHDTVLYSCFVCDVKFKHKKNIKRHIETTHGLKKCSYCMALFTKGEQFDNHLLSCINYEKGEIQGDIENLYTY</sequence>
<dbReference type="InterPro" id="IPR013087">
    <property type="entry name" value="Znf_C2H2_type"/>
</dbReference>
<name>A0AAE1DAL1_9GAST</name>
<organism evidence="8 9">
    <name type="scientific">Elysia crispata</name>
    <name type="common">lettuce slug</name>
    <dbReference type="NCBI Taxonomy" id="231223"/>
    <lineage>
        <taxon>Eukaryota</taxon>
        <taxon>Metazoa</taxon>
        <taxon>Spiralia</taxon>
        <taxon>Lophotrochozoa</taxon>
        <taxon>Mollusca</taxon>
        <taxon>Gastropoda</taxon>
        <taxon>Heterobranchia</taxon>
        <taxon>Euthyneura</taxon>
        <taxon>Panpulmonata</taxon>
        <taxon>Sacoglossa</taxon>
        <taxon>Placobranchoidea</taxon>
        <taxon>Plakobranchidae</taxon>
        <taxon>Elysia</taxon>
    </lineage>
</organism>
<dbReference type="SMART" id="SM00355">
    <property type="entry name" value="ZnF_C2H2"/>
    <property type="match status" value="3"/>
</dbReference>
<evidence type="ECO:0000313" key="8">
    <source>
        <dbReference type="EMBL" id="KAK3762448.1"/>
    </source>
</evidence>
<feature type="region of interest" description="Disordered" evidence="6">
    <location>
        <begin position="315"/>
        <end position="369"/>
    </location>
</feature>
<feature type="domain" description="C2H2-type" evidence="7">
    <location>
        <begin position="441"/>
        <end position="469"/>
    </location>
</feature>
<keyword evidence="4" id="KW-0862">Zinc</keyword>
<evidence type="ECO:0000256" key="1">
    <source>
        <dbReference type="ARBA" id="ARBA00022723"/>
    </source>
</evidence>
<feature type="compositionally biased region" description="Low complexity" evidence="6">
    <location>
        <begin position="244"/>
        <end position="257"/>
    </location>
</feature>
<reference evidence="8" key="1">
    <citation type="journal article" date="2023" name="G3 (Bethesda)">
        <title>A reference genome for the long-term kleptoplast-retaining sea slug Elysia crispata morphotype clarki.</title>
        <authorList>
            <person name="Eastman K.E."/>
            <person name="Pendleton A.L."/>
            <person name="Shaikh M.A."/>
            <person name="Suttiyut T."/>
            <person name="Ogas R."/>
            <person name="Tomko P."/>
            <person name="Gavelis G."/>
            <person name="Widhalm J.R."/>
            <person name="Wisecaver J.H."/>
        </authorList>
    </citation>
    <scope>NUCLEOTIDE SEQUENCE</scope>
    <source>
        <strain evidence="8">ECLA1</strain>
    </source>
</reference>